<dbReference type="EC" id="2.6.1.11" evidence="5"/>
<comment type="similarity">
    <text evidence="5">Belongs to the class-III pyridoxal-phosphate-dependent aminotransferase family. ArgD subfamily.</text>
</comment>
<dbReference type="InterPro" id="IPR050103">
    <property type="entry name" value="Class-III_PLP-dep_AT"/>
</dbReference>
<dbReference type="GO" id="GO:0006526">
    <property type="term" value="P:L-arginine biosynthetic process"/>
    <property type="evidence" value="ECO:0007669"/>
    <property type="project" value="UniProtKB-UniRule"/>
</dbReference>
<keyword evidence="5" id="KW-0055">Arginine biosynthesis</keyword>
<feature type="binding site" evidence="5">
    <location>
        <begin position="219"/>
        <end position="222"/>
    </location>
    <ligand>
        <name>pyridoxal 5'-phosphate</name>
        <dbReference type="ChEBI" id="CHEBI:597326"/>
    </ligand>
</feature>
<feature type="binding site" evidence="5">
    <location>
        <position position="276"/>
    </location>
    <ligand>
        <name>N(2)-acetyl-L-ornithine</name>
        <dbReference type="ChEBI" id="CHEBI:57805"/>
    </ligand>
</feature>
<dbReference type="InterPro" id="IPR005814">
    <property type="entry name" value="Aminotrans_3"/>
</dbReference>
<comment type="subunit">
    <text evidence="5">Homodimer.</text>
</comment>
<dbReference type="NCBIfam" id="TIGR00707">
    <property type="entry name" value="argD"/>
    <property type="match status" value="1"/>
</dbReference>
<dbReference type="SUPFAM" id="SSF53383">
    <property type="entry name" value="PLP-dependent transferases"/>
    <property type="match status" value="1"/>
</dbReference>
<comment type="subcellular location">
    <subcellularLocation>
        <location evidence="5">Cytoplasm</location>
    </subcellularLocation>
</comment>
<comment type="catalytic activity">
    <reaction evidence="5">
        <text>N(2)-acetyl-L-ornithine + 2-oxoglutarate = N-acetyl-L-glutamate 5-semialdehyde + L-glutamate</text>
        <dbReference type="Rhea" id="RHEA:18049"/>
        <dbReference type="ChEBI" id="CHEBI:16810"/>
        <dbReference type="ChEBI" id="CHEBI:29123"/>
        <dbReference type="ChEBI" id="CHEBI:29985"/>
        <dbReference type="ChEBI" id="CHEBI:57805"/>
        <dbReference type="EC" id="2.6.1.11"/>
    </reaction>
</comment>
<feature type="binding site" evidence="5">
    <location>
        <position position="138"/>
    </location>
    <ligand>
        <name>N(2)-acetyl-L-ornithine</name>
        <dbReference type="ChEBI" id="CHEBI:57805"/>
    </ligand>
</feature>
<name>A0A1R4IDN1_9MICO</name>
<keyword evidence="5" id="KW-0963">Cytoplasm</keyword>
<dbReference type="CDD" id="cd00610">
    <property type="entry name" value="OAT_like"/>
    <property type="match status" value="1"/>
</dbReference>
<comment type="miscellaneous">
    <text evidence="5">May also have succinyldiaminopimelate aminotransferase activity, thus carrying out the corresponding step in lysine biosynthesis.</text>
</comment>
<dbReference type="PANTHER" id="PTHR11986">
    <property type="entry name" value="AMINOTRANSFERASE CLASS III"/>
    <property type="match status" value="1"/>
</dbReference>
<dbReference type="PROSITE" id="PS00600">
    <property type="entry name" value="AA_TRANSFER_CLASS_3"/>
    <property type="match status" value="1"/>
</dbReference>
<dbReference type="OrthoDB" id="9801052at2"/>
<dbReference type="NCBIfam" id="NF002874">
    <property type="entry name" value="PRK03244.1"/>
    <property type="match status" value="1"/>
</dbReference>
<feature type="binding site" evidence="5">
    <location>
        <begin position="106"/>
        <end position="107"/>
    </location>
    <ligand>
        <name>pyridoxal 5'-phosphate</name>
        <dbReference type="ChEBI" id="CHEBI:597326"/>
    </ligand>
</feature>
<evidence type="ECO:0000256" key="4">
    <source>
        <dbReference type="ARBA" id="ARBA00022898"/>
    </source>
</evidence>
<dbReference type="AlphaFoldDB" id="A0A1R4IDN1"/>
<dbReference type="Proteomes" id="UP000196778">
    <property type="component" value="Unassembled WGS sequence"/>
</dbReference>
<feature type="binding site" evidence="5">
    <location>
        <position position="277"/>
    </location>
    <ligand>
        <name>pyridoxal 5'-phosphate</name>
        <dbReference type="ChEBI" id="CHEBI:597326"/>
    </ligand>
</feature>
<dbReference type="HAMAP" id="MF_01107">
    <property type="entry name" value="ArgD_aminotrans_3"/>
    <property type="match status" value="1"/>
</dbReference>
<dbReference type="InterPro" id="IPR049704">
    <property type="entry name" value="Aminotrans_3_PPA_site"/>
</dbReference>
<dbReference type="Gene3D" id="3.40.640.10">
    <property type="entry name" value="Type I PLP-dependent aspartate aminotransferase-like (Major domain)"/>
    <property type="match status" value="1"/>
</dbReference>
<evidence type="ECO:0000313" key="6">
    <source>
        <dbReference type="EMBL" id="SJN17930.1"/>
    </source>
</evidence>
<keyword evidence="2 5" id="KW-0028">Amino-acid biosynthesis</keyword>
<feature type="binding site" evidence="5">
    <location>
        <position position="135"/>
    </location>
    <ligand>
        <name>pyridoxal 5'-phosphate</name>
        <dbReference type="ChEBI" id="CHEBI:597326"/>
    </ligand>
</feature>
<protein>
    <recommendedName>
        <fullName evidence="5">Acetylornithine aminotransferase</fullName>
        <shortName evidence="5">ACOAT</shortName>
        <ecNumber evidence="5">2.6.1.11</ecNumber>
    </recommendedName>
</protein>
<dbReference type="Gene3D" id="3.90.1150.10">
    <property type="entry name" value="Aspartate Aminotransferase, domain 1"/>
    <property type="match status" value="1"/>
</dbReference>
<dbReference type="FunFam" id="3.40.640.10:FF:000004">
    <property type="entry name" value="Acetylornithine aminotransferase"/>
    <property type="match status" value="1"/>
</dbReference>
<keyword evidence="4 5" id="KW-0663">Pyridoxal phosphate</keyword>
<keyword evidence="3 5" id="KW-0808">Transferase</keyword>
<evidence type="ECO:0000313" key="7">
    <source>
        <dbReference type="Proteomes" id="UP000196778"/>
    </source>
</evidence>
<dbReference type="InterPro" id="IPR015421">
    <property type="entry name" value="PyrdxlP-dep_Trfase_major"/>
</dbReference>
<dbReference type="PANTHER" id="PTHR11986:SF79">
    <property type="entry name" value="ACETYLORNITHINE AMINOTRANSFERASE, MITOCHONDRIAL"/>
    <property type="match status" value="1"/>
</dbReference>
<sequence>MSDWKGRVDADMMRTFPTGQALLVRGEGTQVWDEDGNRYLDFLAGIAVNSLGHAHPAFVAAVTEQAATLAHASNLFNTPPQLELAARLKRLAGTGEQGRVFFANSGAEANEAALKLARRNGSPTRTRVLSVNGSFHGRTMGALALTGKPSLQEPFLPMLAGVEQFEPTLQALRDAIDDTVQAVVLEPIRGEAGVRMFPDGFLAEARELTRAHGALLILDEVQTGIGRTGTWFAFEQEGIVPDAITLAKGLGGGFPIGALVTFGAASELFEPGQHGTTFGGNALATAVGSAVLRTIEDDGLLDNVRERSAQIRSAVASWDSPLVDHVRGRGLLLGIQLTAPIAAEVQRAAFAAGLIVNAPAPDTIRLAPPLIVSAAEVEEFSSVLAGVLSRFADETDRKATA</sequence>
<evidence type="ECO:0000256" key="1">
    <source>
        <dbReference type="ARBA" id="ARBA00022576"/>
    </source>
</evidence>
<dbReference type="GO" id="GO:0005737">
    <property type="term" value="C:cytoplasm"/>
    <property type="evidence" value="ECO:0007669"/>
    <property type="project" value="UniProtKB-SubCell"/>
</dbReference>
<feature type="modified residue" description="N6-(pyridoxal phosphate)lysine" evidence="5">
    <location>
        <position position="248"/>
    </location>
</feature>
<evidence type="ECO:0000256" key="2">
    <source>
        <dbReference type="ARBA" id="ARBA00022605"/>
    </source>
</evidence>
<keyword evidence="1 5" id="KW-0032">Aminotransferase</keyword>
<reference evidence="7" key="1">
    <citation type="submission" date="2017-02" db="EMBL/GenBank/DDBJ databases">
        <authorList>
            <person name="Dridi B."/>
        </authorList>
    </citation>
    <scope>NUCLEOTIDE SEQUENCE [LARGE SCALE GENOMIC DNA]</scope>
    <source>
        <strain evidence="7">EB411</strain>
    </source>
</reference>
<accession>A0A1R4IDN1</accession>
<gene>
    <name evidence="5" type="primary">argD</name>
    <name evidence="6" type="ORF">FM119_01230</name>
</gene>
<dbReference type="EMBL" id="FUKR01000006">
    <property type="protein sequence ID" value="SJN17930.1"/>
    <property type="molecule type" value="Genomic_DNA"/>
</dbReference>
<dbReference type="Pfam" id="PF00202">
    <property type="entry name" value="Aminotran_3"/>
    <property type="match status" value="1"/>
</dbReference>
<dbReference type="InterPro" id="IPR015424">
    <property type="entry name" value="PyrdxlP-dep_Trfase"/>
</dbReference>
<evidence type="ECO:0000256" key="5">
    <source>
        <dbReference type="HAMAP-Rule" id="MF_01107"/>
    </source>
</evidence>
<dbReference type="InterPro" id="IPR004636">
    <property type="entry name" value="AcOrn/SuccOrn_fam"/>
</dbReference>
<dbReference type="InterPro" id="IPR015422">
    <property type="entry name" value="PyrdxlP-dep_Trfase_small"/>
</dbReference>
<comment type="cofactor">
    <cofactor evidence="5">
        <name>pyridoxal 5'-phosphate</name>
        <dbReference type="ChEBI" id="CHEBI:597326"/>
    </cofactor>
    <text evidence="5">Binds 1 pyridoxal phosphate per subunit.</text>
</comment>
<organism evidence="6 7">
    <name type="scientific">Mycetocola reblochoni REB411</name>
    <dbReference type="NCBI Taxonomy" id="1255698"/>
    <lineage>
        <taxon>Bacteria</taxon>
        <taxon>Bacillati</taxon>
        <taxon>Actinomycetota</taxon>
        <taxon>Actinomycetes</taxon>
        <taxon>Micrococcales</taxon>
        <taxon>Microbacteriaceae</taxon>
        <taxon>Mycetocola</taxon>
    </lineage>
</organism>
<proteinExistence type="inferred from homology"/>
<evidence type="ECO:0000256" key="3">
    <source>
        <dbReference type="ARBA" id="ARBA00022679"/>
    </source>
</evidence>
<dbReference type="PIRSF" id="PIRSF000521">
    <property type="entry name" value="Transaminase_4ab_Lys_Orn"/>
    <property type="match status" value="1"/>
</dbReference>
<dbReference type="GO" id="GO:0003992">
    <property type="term" value="F:N2-acetyl-L-ornithine:2-oxoglutarate 5-aminotransferase activity"/>
    <property type="evidence" value="ECO:0007669"/>
    <property type="project" value="UniProtKB-UniRule"/>
</dbReference>
<dbReference type="UniPathway" id="UPA00068">
    <property type="reaction ID" value="UER00109"/>
</dbReference>
<keyword evidence="7" id="KW-1185">Reference proteome</keyword>
<comment type="pathway">
    <text evidence="5">Amino-acid biosynthesis; L-arginine biosynthesis; N(2)-acetyl-L-ornithine from L-glutamate: step 4/4.</text>
</comment>
<dbReference type="RefSeq" id="WP_121657668.1">
    <property type="nucleotide sequence ID" value="NZ_FUKR01000006.1"/>
</dbReference>
<dbReference type="GO" id="GO:0030170">
    <property type="term" value="F:pyridoxal phosphate binding"/>
    <property type="evidence" value="ECO:0007669"/>
    <property type="project" value="InterPro"/>
</dbReference>
<dbReference type="NCBIfam" id="NF002325">
    <property type="entry name" value="PRK01278.1"/>
    <property type="match status" value="1"/>
</dbReference>
<dbReference type="GO" id="GO:0042802">
    <property type="term" value="F:identical protein binding"/>
    <property type="evidence" value="ECO:0007669"/>
    <property type="project" value="TreeGrafter"/>
</dbReference>